<evidence type="ECO:0000259" key="2">
    <source>
        <dbReference type="Pfam" id="PF13439"/>
    </source>
</evidence>
<evidence type="ECO:0000259" key="1">
    <source>
        <dbReference type="Pfam" id="PF00534"/>
    </source>
</evidence>
<dbReference type="Pfam" id="PF00534">
    <property type="entry name" value="Glycos_transf_1"/>
    <property type="match status" value="1"/>
</dbReference>
<dbReference type="Pfam" id="PF13439">
    <property type="entry name" value="Glyco_transf_4"/>
    <property type="match status" value="1"/>
</dbReference>
<dbReference type="GO" id="GO:0016757">
    <property type="term" value="F:glycosyltransferase activity"/>
    <property type="evidence" value="ECO:0007669"/>
    <property type="project" value="InterPro"/>
</dbReference>
<protein>
    <submittedName>
        <fullName evidence="3">Uncharacterized protein</fullName>
    </submittedName>
</protein>
<dbReference type="PANTHER" id="PTHR12526:SF630">
    <property type="entry name" value="GLYCOSYLTRANSFERASE"/>
    <property type="match status" value="1"/>
</dbReference>
<dbReference type="CDD" id="cd03801">
    <property type="entry name" value="GT4_PimA-like"/>
    <property type="match status" value="1"/>
</dbReference>
<comment type="caution">
    <text evidence="3">The sequence shown here is derived from an EMBL/GenBank/DDBJ whole genome shotgun (WGS) entry which is preliminary data.</text>
</comment>
<proteinExistence type="predicted"/>
<name>A0A1F7WZ42_9BACT</name>
<gene>
    <name evidence="3" type="ORF">A2159_03430</name>
</gene>
<dbReference type="Proteomes" id="UP000179219">
    <property type="component" value="Unassembled WGS sequence"/>
</dbReference>
<feature type="domain" description="Glycosyltransferase subfamily 4-like N-terminal" evidence="2">
    <location>
        <begin position="26"/>
        <end position="181"/>
    </location>
</feature>
<sequence length="375" mass="42772">MKKVDKKLIIAYLDLDDIENPLLGAGQAQATYQVAKRLAVKGHEIYVYCSKYPGYRDRKQEGINYIHVGLNSKFIKLNNLIYILIAPLIVNRIKADIIVECLTAPISTLFSPLFTKIPVVALPTSFEAERFAKKYHLPFDKIENFGLRFYRYFLPTSSYFEEKMRKVNKNVITKIVAQGVDSECFSLKTEKPKHILFLGRLDIGQKGIDLLLTAYKKASNYINYPLIIAGHGPDDEKIQNLINKYNLGHKVEMIGSAFGNKKRKYFSEALVFVTPSRHEGFCLAALESLAFGIPVVSFDIPGLSWLPDSVSLKARAFDINDLASKLIKSCNVGVNASLRKNCKKVAKKFTWDKVTKEYESFFRLVLRKENYHEQY</sequence>
<reference evidence="3 4" key="1">
    <citation type="journal article" date="2016" name="Nat. Commun.">
        <title>Thousands of microbial genomes shed light on interconnected biogeochemical processes in an aquifer system.</title>
        <authorList>
            <person name="Anantharaman K."/>
            <person name="Brown C.T."/>
            <person name="Hug L.A."/>
            <person name="Sharon I."/>
            <person name="Castelle C.J."/>
            <person name="Probst A.J."/>
            <person name="Thomas B.C."/>
            <person name="Singh A."/>
            <person name="Wilkins M.J."/>
            <person name="Karaoz U."/>
            <person name="Brodie E.L."/>
            <person name="Williams K.H."/>
            <person name="Hubbard S.S."/>
            <person name="Banfield J.F."/>
        </authorList>
    </citation>
    <scope>NUCLEOTIDE SEQUENCE [LARGE SCALE GENOMIC DNA]</scope>
</reference>
<dbReference type="AlphaFoldDB" id="A0A1F7WZ42"/>
<dbReference type="Gene3D" id="3.40.50.2000">
    <property type="entry name" value="Glycogen Phosphorylase B"/>
    <property type="match status" value="2"/>
</dbReference>
<dbReference type="PANTHER" id="PTHR12526">
    <property type="entry name" value="GLYCOSYLTRANSFERASE"/>
    <property type="match status" value="1"/>
</dbReference>
<dbReference type="InterPro" id="IPR028098">
    <property type="entry name" value="Glyco_trans_4-like_N"/>
</dbReference>
<organism evidence="3 4">
    <name type="scientific">Candidatus Woesebacteria bacterium RBG_13_34_9</name>
    <dbReference type="NCBI Taxonomy" id="1802477"/>
    <lineage>
        <taxon>Bacteria</taxon>
        <taxon>Candidatus Woeseibacteriota</taxon>
    </lineage>
</organism>
<accession>A0A1F7WZ42</accession>
<dbReference type="InterPro" id="IPR001296">
    <property type="entry name" value="Glyco_trans_1"/>
</dbReference>
<dbReference type="SUPFAM" id="SSF53756">
    <property type="entry name" value="UDP-Glycosyltransferase/glycogen phosphorylase"/>
    <property type="match status" value="1"/>
</dbReference>
<dbReference type="EMBL" id="MGFP01000062">
    <property type="protein sequence ID" value="OGM08031.1"/>
    <property type="molecule type" value="Genomic_DNA"/>
</dbReference>
<evidence type="ECO:0000313" key="4">
    <source>
        <dbReference type="Proteomes" id="UP000179219"/>
    </source>
</evidence>
<evidence type="ECO:0000313" key="3">
    <source>
        <dbReference type="EMBL" id="OGM08031.1"/>
    </source>
</evidence>
<feature type="domain" description="Glycosyl transferase family 1" evidence="1">
    <location>
        <begin position="187"/>
        <end position="304"/>
    </location>
</feature>